<evidence type="ECO:0000313" key="4">
    <source>
        <dbReference type="Proteomes" id="UP000256405"/>
    </source>
</evidence>
<dbReference type="CDD" id="cd00293">
    <property type="entry name" value="USP-like"/>
    <property type="match status" value="1"/>
</dbReference>
<dbReference type="PANTHER" id="PTHR46268:SF6">
    <property type="entry name" value="UNIVERSAL STRESS PROTEIN UP12"/>
    <property type="match status" value="1"/>
</dbReference>
<evidence type="ECO:0000259" key="2">
    <source>
        <dbReference type="Pfam" id="PF00582"/>
    </source>
</evidence>
<dbReference type="InterPro" id="IPR006016">
    <property type="entry name" value="UspA"/>
</dbReference>
<dbReference type="Proteomes" id="UP000256405">
    <property type="component" value="Unassembled WGS sequence"/>
</dbReference>
<organism evidence="3 4">
    <name type="scientific">Algoriphagus antarcticus</name>
    <dbReference type="NCBI Taxonomy" id="238540"/>
    <lineage>
        <taxon>Bacteria</taxon>
        <taxon>Pseudomonadati</taxon>
        <taxon>Bacteroidota</taxon>
        <taxon>Cytophagia</taxon>
        <taxon>Cytophagales</taxon>
        <taxon>Cyclobacteriaceae</taxon>
        <taxon>Algoriphagus</taxon>
    </lineage>
</organism>
<comment type="similarity">
    <text evidence="1">Belongs to the universal stress protein A family.</text>
</comment>
<dbReference type="EMBL" id="QUNF01000035">
    <property type="protein sequence ID" value="REG78367.1"/>
    <property type="molecule type" value="Genomic_DNA"/>
</dbReference>
<proteinExistence type="inferred from homology"/>
<accession>A0A3E0D728</accession>
<dbReference type="RefSeq" id="WP_086541905.1">
    <property type="nucleotide sequence ID" value="NZ_MSSW01000033.1"/>
</dbReference>
<dbReference type="OrthoDB" id="9788959at2"/>
<protein>
    <submittedName>
        <fullName evidence="3">Nucleotide-binding universal stress UspA family protein</fullName>
    </submittedName>
</protein>
<dbReference type="PANTHER" id="PTHR46268">
    <property type="entry name" value="STRESS RESPONSE PROTEIN NHAX"/>
    <property type="match status" value="1"/>
</dbReference>
<dbReference type="Gene3D" id="3.40.50.12370">
    <property type="match status" value="1"/>
</dbReference>
<dbReference type="AlphaFoldDB" id="A0A3E0D728"/>
<comment type="caution">
    <text evidence="3">The sequence shown here is derived from an EMBL/GenBank/DDBJ whole genome shotgun (WGS) entry which is preliminary data.</text>
</comment>
<dbReference type="SUPFAM" id="SSF52402">
    <property type="entry name" value="Adenine nucleotide alpha hydrolases-like"/>
    <property type="match status" value="2"/>
</dbReference>
<feature type="domain" description="UspA" evidence="2">
    <location>
        <begin position="2"/>
        <end position="135"/>
    </location>
</feature>
<evidence type="ECO:0000313" key="3">
    <source>
        <dbReference type="EMBL" id="REG78367.1"/>
    </source>
</evidence>
<dbReference type="Pfam" id="PF00582">
    <property type="entry name" value="Usp"/>
    <property type="match status" value="1"/>
</dbReference>
<dbReference type="InterPro" id="IPR006015">
    <property type="entry name" value="Universal_stress_UspA"/>
</dbReference>
<evidence type="ECO:0000256" key="1">
    <source>
        <dbReference type="ARBA" id="ARBA00008791"/>
    </source>
</evidence>
<dbReference type="PRINTS" id="PR01438">
    <property type="entry name" value="UNVRSLSTRESS"/>
</dbReference>
<sequence length="271" mass="30560">MNILVPLDFGKESENAKTFAAAVAKSIGGKVILLHAALQTYNFASLADEEYSSEIKRSKNLMKKYVEEFNNLGITASYRVIEDNLESSIEKILSMDEIDFIILGTKGAKGVKKFLLGSNANEIFKNFDVPILIIPITAFFDKVENIVLTLENPEDGPEYVRKILHLTKNWGLPYEILHFNSGTSDDTDDLAVKHIKLFEKIYPDTSFGLTSVFSTSIQTGLEIYQKEHPEAMLVMLSGHKNFLEKQFNKSETVEMVYHTTLPLLIIKENIT</sequence>
<name>A0A3E0D728_9BACT</name>
<reference evidence="3 4" key="1">
    <citation type="submission" date="2018-08" db="EMBL/GenBank/DDBJ databases">
        <title>Genomic Encyclopedia of Archaeal and Bacterial Type Strains, Phase II (KMG-II): from individual species to whole genera.</title>
        <authorList>
            <person name="Goeker M."/>
        </authorList>
    </citation>
    <scope>NUCLEOTIDE SEQUENCE [LARGE SCALE GENOMIC DNA]</scope>
    <source>
        <strain evidence="3 4">DSM 15986</strain>
    </source>
</reference>
<gene>
    <name evidence="3" type="ORF">C8N25_1359</name>
</gene>
<keyword evidence="4" id="KW-1185">Reference proteome</keyword>